<keyword evidence="1" id="KW-0812">Transmembrane</keyword>
<organism evidence="2 3">
    <name type="scientific">Fervidobacterium gondwanense DSM 13020</name>
    <dbReference type="NCBI Taxonomy" id="1121883"/>
    <lineage>
        <taxon>Bacteria</taxon>
        <taxon>Thermotogati</taxon>
        <taxon>Thermotogota</taxon>
        <taxon>Thermotogae</taxon>
        <taxon>Thermotogales</taxon>
        <taxon>Fervidobacteriaceae</taxon>
        <taxon>Fervidobacterium</taxon>
    </lineage>
</organism>
<dbReference type="OrthoDB" id="46826at2"/>
<protein>
    <submittedName>
        <fullName evidence="2">Uncharacterized protein</fullName>
    </submittedName>
</protein>
<keyword evidence="3" id="KW-1185">Reference proteome</keyword>
<proteinExistence type="predicted"/>
<gene>
    <name evidence="2" type="ORF">SAMN02745226_01567</name>
</gene>
<feature type="transmembrane region" description="Helical" evidence="1">
    <location>
        <begin position="49"/>
        <end position="70"/>
    </location>
</feature>
<dbReference type="STRING" id="1121883.SAMN02745226_01567"/>
<accession>A0A1M7T5E8</accession>
<evidence type="ECO:0000256" key="1">
    <source>
        <dbReference type="SAM" id="Phobius"/>
    </source>
</evidence>
<dbReference type="AlphaFoldDB" id="A0A1M7T5E8"/>
<keyword evidence="1" id="KW-1133">Transmembrane helix</keyword>
<dbReference type="Proteomes" id="UP000184207">
    <property type="component" value="Unassembled WGS sequence"/>
</dbReference>
<evidence type="ECO:0000313" key="2">
    <source>
        <dbReference type="EMBL" id="SHN65959.1"/>
    </source>
</evidence>
<reference evidence="3" key="1">
    <citation type="submission" date="2016-12" db="EMBL/GenBank/DDBJ databases">
        <authorList>
            <person name="Varghese N."/>
            <person name="Submissions S."/>
        </authorList>
    </citation>
    <scope>NUCLEOTIDE SEQUENCE [LARGE SCALE GENOMIC DNA]</scope>
    <source>
        <strain evidence="3">DSM 13020</strain>
    </source>
</reference>
<name>A0A1M7T5E8_FERGO</name>
<dbReference type="RefSeq" id="WP_072760215.1">
    <property type="nucleotide sequence ID" value="NZ_FRDJ01000009.1"/>
</dbReference>
<evidence type="ECO:0000313" key="3">
    <source>
        <dbReference type="Proteomes" id="UP000184207"/>
    </source>
</evidence>
<dbReference type="EMBL" id="FRDJ01000009">
    <property type="protein sequence ID" value="SHN65959.1"/>
    <property type="molecule type" value="Genomic_DNA"/>
</dbReference>
<keyword evidence="1" id="KW-0472">Membrane</keyword>
<sequence length="137" mass="15726">MSIMSDPKEFSGERKYLKLVLSEYSYKPGPIMEEKIILKIKRRKVRSLIYRYGIAILIIISILFAGFEYIKPGSYTNSFTLMFHKAAETFKLFTENDNPSVIPASEDASLEHSNVENEENDVFKIIRYTAIASDGGW</sequence>